<evidence type="ECO:0000259" key="7">
    <source>
        <dbReference type="PROSITE" id="PS50850"/>
    </source>
</evidence>
<evidence type="ECO:0000256" key="6">
    <source>
        <dbReference type="SAM" id="Phobius"/>
    </source>
</evidence>
<protein>
    <recommendedName>
        <fullName evidence="7">Major facilitator superfamily (MFS) profile domain-containing protein</fullName>
    </recommendedName>
</protein>
<keyword evidence="3 6" id="KW-0812">Transmembrane</keyword>
<feature type="domain" description="Major facilitator superfamily (MFS) profile" evidence="7">
    <location>
        <begin position="1"/>
        <end position="66"/>
    </location>
</feature>
<sequence length="103" mass="11531">MADMFPDDVRAVGCSICVGCSWLCSLTIGLVYPYLAAALGNFSFVPFMYTITLSFLFFFSIVPDTYGKTIQEIQNEFDAKWSKKKKAQPQWRLSGNSQIPVLG</sequence>
<dbReference type="InterPro" id="IPR005828">
    <property type="entry name" value="MFS_sugar_transport-like"/>
</dbReference>
<accession>A0A6A3J2Q1</accession>
<dbReference type="Pfam" id="PF00083">
    <property type="entry name" value="Sugar_tr"/>
    <property type="match status" value="1"/>
</dbReference>
<dbReference type="PROSITE" id="PS50850">
    <property type="entry name" value="MFS"/>
    <property type="match status" value="1"/>
</dbReference>
<evidence type="ECO:0000256" key="5">
    <source>
        <dbReference type="ARBA" id="ARBA00023136"/>
    </source>
</evidence>
<evidence type="ECO:0000256" key="2">
    <source>
        <dbReference type="ARBA" id="ARBA00022448"/>
    </source>
</evidence>
<evidence type="ECO:0000256" key="4">
    <source>
        <dbReference type="ARBA" id="ARBA00022989"/>
    </source>
</evidence>
<keyword evidence="4 6" id="KW-1133">Transmembrane helix</keyword>
<dbReference type="PANTHER" id="PTHR23503:SF8">
    <property type="entry name" value="FACILITATED GLUCOSE TRANSPORTER PROTEIN 1"/>
    <property type="match status" value="1"/>
</dbReference>
<name>A0A6A3J2Q1_9STRA</name>
<dbReference type="PANTHER" id="PTHR23503">
    <property type="entry name" value="SOLUTE CARRIER FAMILY 2"/>
    <property type="match status" value="1"/>
</dbReference>
<dbReference type="InterPro" id="IPR020846">
    <property type="entry name" value="MFS_dom"/>
</dbReference>
<dbReference type="Proteomes" id="UP000435112">
    <property type="component" value="Unassembled WGS sequence"/>
</dbReference>
<gene>
    <name evidence="8" type="ORF">PR002_g21734</name>
</gene>
<dbReference type="InterPro" id="IPR045263">
    <property type="entry name" value="GLUT"/>
</dbReference>
<keyword evidence="5 6" id="KW-0472">Membrane</keyword>
<dbReference type="OrthoDB" id="4142200at2759"/>
<comment type="subcellular location">
    <subcellularLocation>
        <location evidence="1">Membrane</location>
        <topology evidence="1">Multi-pass membrane protein</topology>
    </subcellularLocation>
</comment>
<dbReference type="InterPro" id="IPR036259">
    <property type="entry name" value="MFS_trans_sf"/>
</dbReference>
<evidence type="ECO:0000256" key="3">
    <source>
        <dbReference type="ARBA" id="ARBA00022692"/>
    </source>
</evidence>
<organism evidence="8 9">
    <name type="scientific">Phytophthora rubi</name>
    <dbReference type="NCBI Taxonomy" id="129364"/>
    <lineage>
        <taxon>Eukaryota</taxon>
        <taxon>Sar</taxon>
        <taxon>Stramenopiles</taxon>
        <taxon>Oomycota</taxon>
        <taxon>Peronosporomycetes</taxon>
        <taxon>Peronosporales</taxon>
        <taxon>Peronosporaceae</taxon>
        <taxon>Phytophthora</taxon>
    </lineage>
</organism>
<proteinExistence type="predicted"/>
<reference evidence="8 9" key="1">
    <citation type="submission" date="2018-09" db="EMBL/GenBank/DDBJ databases">
        <title>Genomic investigation of the strawberry pathogen Phytophthora fragariae indicates pathogenicity is determined by transcriptional variation in three key races.</title>
        <authorList>
            <person name="Adams T.M."/>
            <person name="Armitage A.D."/>
            <person name="Sobczyk M.K."/>
            <person name="Bates H.J."/>
            <person name="Dunwell J.M."/>
            <person name="Nellist C.F."/>
            <person name="Harrison R.J."/>
        </authorList>
    </citation>
    <scope>NUCLEOTIDE SEQUENCE [LARGE SCALE GENOMIC DNA]</scope>
    <source>
        <strain evidence="8 9">SCRP324</strain>
    </source>
</reference>
<feature type="transmembrane region" description="Helical" evidence="6">
    <location>
        <begin position="12"/>
        <end position="35"/>
    </location>
</feature>
<comment type="caution">
    <text evidence="8">The sequence shown here is derived from an EMBL/GenBank/DDBJ whole genome shotgun (WGS) entry which is preliminary data.</text>
</comment>
<evidence type="ECO:0000313" key="8">
    <source>
        <dbReference type="EMBL" id="KAE8988542.1"/>
    </source>
</evidence>
<dbReference type="Gene3D" id="1.20.1250.20">
    <property type="entry name" value="MFS general substrate transporter like domains"/>
    <property type="match status" value="1"/>
</dbReference>
<dbReference type="SUPFAM" id="SSF103473">
    <property type="entry name" value="MFS general substrate transporter"/>
    <property type="match status" value="1"/>
</dbReference>
<feature type="transmembrane region" description="Helical" evidence="6">
    <location>
        <begin position="41"/>
        <end position="62"/>
    </location>
</feature>
<evidence type="ECO:0000313" key="9">
    <source>
        <dbReference type="Proteomes" id="UP000435112"/>
    </source>
</evidence>
<keyword evidence="2" id="KW-0813">Transport</keyword>
<dbReference type="GO" id="GO:0015149">
    <property type="term" value="F:hexose transmembrane transporter activity"/>
    <property type="evidence" value="ECO:0007669"/>
    <property type="project" value="TreeGrafter"/>
</dbReference>
<dbReference type="GO" id="GO:0016020">
    <property type="term" value="C:membrane"/>
    <property type="evidence" value="ECO:0007669"/>
    <property type="project" value="UniProtKB-SubCell"/>
</dbReference>
<dbReference type="EMBL" id="QXFU01002234">
    <property type="protein sequence ID" value="KAE8988542.1"/>
    <property type="molecule type" value="Genomic_DNA"/>
</dbReference>
<dbReference type="AlphaFoldDB" id="A0A6A3J2Q1"/>
<evidence type="ECO:0000256" key="1">
    <source>
        <dbReference type="ARBA" id="ARBA00004141"/>
    </source>
</evidence>